<reference evidence="3" key="1">
    <citation type="submission" date="2023-07" db="EMBL/GenBank/DDBJ databases">
        <title>Black Yeasts Isolated from many extreme environments.</title>
        <authorList>
            <person name="Coleine C."/>
            <person name="Stajich J.E."/>
            <person name="Selbmann L."/>
        </authorList>
    </citation>
    <scope>NUCLEOTIDE SEQUENCE</scope>
    <source>
        <strain evidence="3">CCFEE 5485</strain>
    </source>
</reference>
<feature type="region of interest" description="Disordered" evidence="2">
    <location>
        <begin position="373"/>
        <end position="394"/>
    </location>
</feature>
<dbReference type="PANTHER" id="PTHR13245">
    <property type="entry name" value="RRP15-LIKE PROTEIN"/>
    <property type="match status" value="1"/>
</dbReference>
<dbReference type="InterPro" id="IPR012459">
    <property type="entry name" value="Rrp15"/>
</dbReference>
<dbReference type="GeneID" id="89957291"/>
<accession>A0AAE0WWF0</accession>
<dbReference type="PANTHER" id="PTHR13245:SF14">
    <property type="entry name" value="RRP15-LIKE PROTEIN"/>
    <property type="match status" value="1"/>
</dbReference>
<protein>
    <submittedName>
        <fullName evidence="3">Pre-60S ribosomal particles component</fullName>
    </submittedName>
</protein>
<comment type="similarity">
    <text evidence="1">Belongs to the RRP15 family.</text>
</comment>
<feature type="compositionally biased region" description="Gly residues" evidence="2">
    <location>
        <begin position="281"/>
        <end position="300"/>
    </location>
</feature>
<evidence type="ECO:0000313" key="3">
    <source>
        <dbReference type="EMBL" id="KAK3679676.1"/>
    </source>
</evidence>
<feature type="region of interest" description="Disordered" evidence="2">
    <location>
        <begin position="280"/>
        <end position="303"/>
    </location>
</feature>
<feature type="compositionally biased region" description="Acidic residues" evidence="2">
    <location>
        <begin position="109"/>
        <end position="123"/>
    </location>
</feature>
<dbReference type="Pfam" id="PF07890">
    <property type="entry name" value="Rrp15p"/>
    <property type="match status" value="1"/>
</dbReference>
<feature type="compositionally biased region" description="Basic and acidic residues" evidence="2">
    <location>
        <begin position="385"/>
        <end position="394"/>
    </location>
</feature>
<feature type="compositionally biased region" description="Gly residues" evidence="2">
    <location>
        <begin position="375"/>
        <end position="384"/>
    </location>
</feature>
<feature type="compositionally biased region" description="Acidic residues" evidence="2">
    <location>
        <begin position="142"/>
        <end position="188"/>
    </location>
</feature>
<dbReference type="GO" id="GO:0000470">
    <property type="term" value="P:maturation of LSU-rRNA"/>
    <property type="evidence" value="ECO:0007669"/>
    <property type="project" value="TreeGrafter"/>
</dbReference>
<feature type="region of interest" description="Disordered" evidence="2">
    <location>
        <begin position="1"/>
        <end position="253"/>
    </location>
</feature>
<organism evidence="3 4">
    <name type="scientific">Recurvomyces mirabilis</name>
    <dbReference type="NCBI Taxonomy" id="574656"/>
    <lineage>
        <taxon>Eukaryota</taxon>
        <taxon>Fungi</taxon>
        <taxon>Dikarya</taxon>
        <taxon>Ascomycota</taxon>
        <taxon>Pezizomycotina</taxon>
        <taxon>Dothideomycetes</taxon>
        <taxon>Dothideomycetidae</taxon>
        <taxon>Mycosphaerellales</taxon>
        <taxon>Teratosphaeriaceae</taxon>
        <taxon>Recurvomyces</taxon>
    </lineage>
</organism>
<keyword evidence="4" id="KW-1185">Reference proteome</keyword>
<evidence type="ECO:0000256" key="1">
    <source>
        <dbReference type="ARBA" id="ARBA00007462"/>
    </source>
</evidence>
<comment type="caution">
    <text evidence="3">The sequence shown here is derived from an EMBL/GenBank/DDBJ whole genome shotgun (WGS) entry which is preliminary data.</text>
</comment>
<dbReference type="GO" id="GO:0000460">
    <property type="term" value="P:maturation of 5.8S rRNA"/>
    <property type="evidence" value="ECO:0007669"/>
    <property type="project" value="TreeGrafter"/>
</dbReference>
<dbReference type="Proteomes" id="UP001274830">
    <property type="component" value="Unassembled WGS sequence"/>
</dbReference>
<dbReference type="GO" id="GO:0030687">
    <property type="term" value="C:preribosome, large subunit precursor"/>
    <property type="evidence" value="ECO:0007669"/>
    <property type="project" value="TreeGrafter"/>
</dbReference>
<gene>
    <name evidence="3" type="primary">RRP15</name>
    <name evidence="3" type="ORF">LTR78_000052</name>
</gene>
<proteinExistence type="inferred from homology"/>
<dbReference type="AlphaFoldDB" id="A0AAE0WWF0"/>
<evidence type="ECO:0000313" key="4">
    <source>
        <dbReference type="Proteomes" id="UP001274830"/>
    </source>
</evidence>
<dbReference type="EMBL" id="JAUTXT010000001">
    <property type="protein sequence ID" value="KAK3679676.1"/>
    <property type="molecule type" value="Genomic_DNA"/>
</dbReference>
<name>A0AAE0WWF0_9PEZI</name>
<dbReference type="RefSeq" id="XP_064699036.1">
    <property type="nucleotide sequence ID" value="XM_064832767.1"/>
</dbReference>
<evidence type="ECO:0000256" key="2">
    <source>
        <dbReference type="SAM" id="MobiDB-lite"/>
    </source>
</evidence>
<sequence>MAQPPPKRRRGEEKEERRPKKKIKKVKRVDYHSSDEEDEVEGAAYDAPKVSGVARVVQQGPVATGENLKPILKREGLKQAGEGGKDGPIAKAEKVVEEEEGEDGKGEGEGEGEGDEDEDGFEDELARNTALNSIPPARDAPDSEDSADDQDNEQVAEAGAEDLADLEEADENDEPALDSSDNDSESEDSDNKASQTSSSAKAKKKRNDPTAFATSITRILDTKLASRKRPDPILSRSTTASEANKALADNKLDARARAQIRSERRGKLDKGRVEDVLGLKSGAGGLSSTGGGADGVADGGAEGRVDTGKVLEEEKKLKKTAQRGVVKLFNAVRAAQVKGEVAMKQARAEGVVGMRQREERVSEMSKQGFLDLISAGGGSGGGVGGKKEGMKGET</sequence>